<dbReference type="KEGG" id="ccp:CHC_T00002488001"/>
<accession>R7Q880</accession>
<dbReference type="GeneID" id="17321518"/>
<feature type="region of interest" description="Disordered" evidence="1">
    <location>
        <begin position="48"/>
        <end position="69"/>
    </location>
</feature>
<evidence type="ECO:0000313" key="2">
    <source>
        <dbReference type="EMBL" id="CDF33988.1"/>
    </source>
</evidence>
<keyword evidence="3" id="KW-1185">Reference proteome</keyword>
<name>R7Q880_CHOCR</name>
<proteinExistence type="predicted"/>
<dbReference type="EMBL" id="HG001664">
    <property type="protein sequence ID" value="CDF33988.1"/>
    <property type="molecule type" value="Genomic_DNA"/>
</dbReference>
<sequence length="69" mass="8099">MRKERRNRCGGLVKTSKLRRGRRCEVSRVDSTKRRLYPTGKAQCARDGKTEGRVWRGRSPTPFRNRGYC</sequence>
<dbReference type="RefSeq" id="XP_005713807.1">
    <property type="nucleotide sequence ID" value="XM_005713750.1"/>
</dbReference>
<organism evidence="2 3">
    <name type="scientific">Chondrus crispus</name>
    <name type="common">Carrageen Irish moss</name>
    <name type="synonym">Polymorpha crispa</name>
    <dbReference type="NCBI Taxonomy" id="2769"/>
    <lineage>
        <taxon>Eukaryota</taxon>
        <taxon>Rhodophyta</taxon>
        <taxon>Florideophyceae</taxon>
        <taxon>Rhodymeniophycidae</taxon>
        <taxon>Gigartinales</taxon>
        <taxon>Gigartinaceae</taxon>
        <taxon>Chondrus</taxon>
    </lineage>
</organism>
<reference evidence="3" key="1">
    <citation type="journal article" date="2013" name="Proc. Natl. Acad. Sci. U.S.A.">
        <title>Genome structure and metabolic features in the red seaweed Chondrus crispus shed light on evolution of the Archaeplastida.</title>
        <authorList>
            <person name="Collen J."/>
            <person name="Porcel B."/>
            <person name="Carre W."/>
            <person name="Ball S.G."/>
            <person name="Chaparro C."/>
            <person name="Tonon T."/>
            <person name="Barbeyron T."/>
            <person name="Michel G."/>
            <person name="Noel B."/>
            <person name="Valentin K."/>
            <person name="Elias M."/>
            <person name="Artiguenave F."/>
            <person name="Arun A."/>
            <person name="Aury J.M."/>
            <person name="Barbosa-Neto J.F."/>
            <person name="Bothwell J.H."/>
            <person name="Bouget F.Y."/>
            <person name="Brillet L."/>
            <person name="Cabello-Hurtado F."/>
            <person name="Capella-Gutierrez S."/>
            <person name="Charrier B."/>
            <person name="Cladiere L."/>
            <person name="Cock J.M."/>
            <person name="Coelho S.M."/>
            <person name="Colleoni C."/>
            <person name="Czjzek M."/>
            <person name="Da Silva C."/>
            <person name="Delage L."/>
            <person name="Denoeud F."/>
            <person name="Deschamps P."/>
            <person name="Dittami S.M."/>
            <person name="Gabaldon T."/>
            <person name="Gachon C.M."/>
            <person name="Groisillier A."/>
            <person name="Herve C."/>
            <person name="Jabbari K."/>
            <person name="Katinka M."/>
            <person name="Kloareg B."/>
            <person name="Kowalczyk N."/>
            <person name="Labadie K."/>
            <person name="Leblanc C."/>
            <person name="Lopez P.J."/>
            <person name="McLachlan D.H."/>
            <person name="Meslet-Cladiere L."/>
            <person name="Moustafa A."/>
            <person name="Nehr Z."/>
            <person name="Nyvall Collen P."/>
            <person name="Panaud O."/>
            <person name="Partensky F."/>
            <person name="Poulain J."/>
            <person name="Rensing S.A."/>
            <person name="Rousvoal S."/>
            <person name="Samson G."/>
            <person name="Symeonidi A."/>
            <person name="Weissenbach J."/>
            <person name="Zambounis A."/>
            <person name="Wincker P."/>
            <person name="Boyen C."/>
        </authorList>
    </citation>
    <scope>NUCLEOTIDE SEQUENCE [LARGE SCALE GENOMIC DNA]</scope>
    <source>
        <strain evidence="3">cv. Stackhouse</strain>
    </source>
</reference>
<dbReference type="Gramene" id="CDF33988">
    <property type="protein sequence ID" value="CDF33988"/>
    <property type="gene ID" value="CHC_T00002488001"/>
</dbReference>
<gene>
    <name evidence="2" type="ORF">CHC_T00002488001</name>
</gene>
<dbReference type="AlphaFoldDB" id="R7Q880"/>
<protein>
    <submittedName>
        <fullName evidence="2">Uncharacterized protein</fullName>
    </submittedName>
</protein>
<evidence type="ECO:0000256" key="1">
    <source>
        <dbReference type="SAM" id="MobiDB-lite"/>
    </source>
</evidence>
<dbReference type="Proteomes" id="UP000012073">
    <property type="component" value="Unassembled WGS sequence"/>
</dbReference>
<evidence type="ECO:0000313" key="3">
    <source>
        <dbReference type="Proteomes" id="UP000012073"/>
    </source>
</evidence>